<dbReference type="EnsemblMetazoa" id="BGLB023168-RA">
    <property type="protein sequence ID" value="BGLB023168-PA"/>
    <property type="gene ID" value="BGLB023168"/>
</dbReference>
<reference evidence="1" key="1">
    <citation type="submission" date="2020-05" db="UniProtKB">
        <authorList>
            <consortium name="EnsemblMetazoa"/>
        </authorList>
    </citation>
    <scope>IDENTIFICATION</scope>
    <source>
        <strain evidence="1">BB02</strain>
    </source>
</reference>
<dbReference type="KEGG" id="bgt:106055276"/>
<evidence type="ECO:0000313" key="2">
    <source>
        <dbReference type="Proteomes" id="UP000076420"/>
    </source>
</evidence>
<protein>
    <submittedName>
        <fullName evidence="1">Uncharacterized protein</fullName>
    </submittedName>
</protein>
<dbReference type="Proteomes" id="UP000076420">
    <property type="component" value="Unassembled WGS sequence"/>
</dbReference>
<dbReference type="InterPro" id="IPR009003">
    <property type="entry name" value="Peptidase_S1_PA"/>
</dbReference>
<proteinExistence type="predicted"/>
<dbReference type="VEuPathDB" id="VectorBase:BGLAX_038481"/>
<gene>
    <name evidence="1" type="primary">106055276</name>
</gene>
<organism evidence="1 2">
    <name type="scientific">Biomphalaria glabrata</name>
    <name type="common">Bloodfluke planorb</name>
    <name type="synonym">Freshwater snail</name>
    <dbReference type="NCBI Taxonomy" id="6526"/>
    <lineage>
        <taxon>Eukaryota</taxon>
        <taxon>Metazoa</taxon>
        <taxon>Spiralia</taxon>
        <taxon>Lophotrochozoa</taxon>
        <taxon>Mollusca</taxon>
        <taxon>Gastropoda</taxon>
        <taxon>Heterobranchia</taxon>
        <taxon>Euthyneura</taxon>
        <taxon>Panpulmonata</taxon>
        <taxon>Hygrophila</taxon>
        <taxon>Lymnaeoidea</taxon>
        <taxon>Planorbidae</taxon>
        <taxon>Biomphalaria</taxon>
    </lineage>
</organism>
<name>A0A2C9KSY3_BIOGL</name>
<dbReference type="VEuPathDB" id="VectorBase:BGLB023168"/>
<accession>A0A2C9KSY3</accession>
<dbReference type="SUPFAM" id="SSF50494">
    <property type="entry name" value="Trypsin-like serine proteases"/>
    <property type="match status" value="1"/>
</dbReference>
<dbReference type="OrthoDB" id="6179776at2759"/>
<evidence type="ECO:0000313" key="1">
    <source>
        <dbReference type="EnsemblMetazoa" id="BGLB023168-PA"/>
    </source>
</evidence>
<dbReference type="AlphaFoldDB" id="A0A2C9KSY3"/>
<sequence length="295" mass="33801">MDLQYESETFAGINRTSEDVDKELATKNMTFDQYIDYHDIFLKKTMDLCLEPLESVKCSKGIAHNSYIGLRDFTVENLPACYQHREMFDVVMALADLVVMIQVPHEEKNVYLQGTGKVDDVFFNKKENQKCSCFKCTTSQNPSKEWGVIRIVTSASLFKSCKDATNYRCTLFFDEAGDQVVHVRGSYIVKMKSEEDLCKFVCVTCDMDLVRKLDSYLNVFIKYWCAAVAKYYPTVKCSDEKLMLAICHPHGCKKYVTLGKWSKLKPHVEYDAAMCPGCSGSYLLLPIFDMKPDDM</sequence>